<gene>
    <name evidence="11" type="ORF">SAMN04487997_2467</name>
</gene>
<evidence type="ECO:0000313" key="11">
    <source>
        <dbReference type="EMBL" id="SEJ08600.1"/>
    </source>
</evidence>
<evidence type="ECO:0000256" key="2">
    <source>
        <dbReference type="ARBA" id="ARBA00009772"/>
    </source>
</evidence>
<evidence type="ECO:0000256" key="8">
    <source>
        <dbReference type="ARBA" id="ARBA00023143"/>
    </source>
</evidence>
<dbReference type="Proteomes" id="UP000199420">
    <property type="component" value="Unassembled WGS sequence"/>
</dbReference>
<feature type="transmembrane region" description="Helical" evidence="10">
    <location>
        <begin position="131"/>
        <end position="153"/>
    </location>
</feature>
<comment type="function">
    <text evidence="1 10">Role in flagellar biosynthesis.</text>
</comment>
<dbReference type="Pfam" id="PF01311">
    <property type="entry name" value="Bac_export_1"/>
    <property type="match status" value="1"/>
</dbReference>
<dbReference type="EMBL" id="FNYC01000004">
    <property type="protein sequence ID" value="SEJ08600.1"/>
    <property type="molecule type" value="Genomic_DNA"/>
</dbReference>
<dbReference type="AlphaFoldDB" id="A0A1H6W718"/>
<evidence type="ECO:0000256" key="10">
    <source>
        <dbReference type="RuleBase" id="RU362071"/>
    </source>
</evidence>
<keyword evidence="7 10" id="KW-0472">Membrane</keyword>
<evidence type="ECO:0000256" key="6">
    <source>
        <dbReference type="ARBA" id="ARBA00022989"/>
    </source>
</evidence>
<evidence type="ECO:0000313" key="12">
    <source>
        <dbReference type="Proteomes" id="UP000199420"/>
    </source>
</evidence>
<keyword evidence="12" id="KW-1185">Reference proteome</keyword>
<keyword evidence="11" id="KW-0282">Flagellum</keyword>
<evidence type="ECO:0000256" key="7">
    <source>
        <dbReference type="ARBA" id="ARBA00023136"/>
    </source>
</evidence>
<name>A0A1H6W718_9GAMM</name>
<dbReference type="GO" id="GO:0005886">
    <property type="term" value="C:plasma membrane"/>
    <property type="evidence" value="ECO:0007669"/>
    <property type="project" value="UniProtKB-SubCell"/>
</dbReference>
<dbReference type="PANTHER" id="PTHR30065:SF8">
    <property type="entry name" value="FLAGELLAR BIOSYNTHETIC PROTEIN FLIR"/>
    <property type="match status" value="1"/>
</dbReference>
<evidence type="ECO:0000256" key="3">
    <source>
        <dbReference type="ARBA" id="ARBA00021717"/>
    </source>
</evidence>
<evidence type="ECO:0000256" key="1">
    <source>
        <dbReference type="ARBA" id="ARBA00002578"/>
    </source>
</evidence>
<accession>A0A1H6W718</accession>
<feature type="transmembrane region" description="Helical" evidence="10">
    <location>
        <begin position="48"/>
        <end position="66"/>
    </location>
</feature>
<keyword evidence="4 10" id="KW-1003">Cell membrane</keyword>
<keyword evidence="11" id="KW-0969">Cilium</keyword>
<dbReference type="PANTHER" id="PTHR30065">
    <property type="entry name" value="FLAGELLAR BIOSYNTHETIC PROTEIN FLIR"/>
    <property type="match status" value="1"/>
</dbReference>
<dbReference type="InterPro" id="IPR002010">
    <property type="entry name" value="T3SS_IM_R"/>
</dbReference>
<proteinExistence type="inferred from homology"/>
<dbReference type="RefSeq" id="WP_245747262.1">
    <property type="nucleotide sequence ID" value="NZ_FNYC01000004.1"/>
</dbReference>
<keyword evidence="8 10" id="KW-0975">Bacterial flagellum</keyword>
<feature type="transmembrane region" description="Helical" evidence="10">
    <location>
        <begin position="214"/>
        <end position="236"/>
    </location>
</feature>
<feature type="transmembrane region" description="Helical" evidence="10">
    <location>
        <begin position="189"/>
        <end position="207"/>
    </location>
</feature>
<dbReference type="NCBIfam" id="TIGR01400">
    <property type="entry name" value="fliR"/>
    <property type="match status" value="1"/>
</dbReference>
<comment type="subcellular location">
    <subcellularLocation>
        <location evidence="10">Cell membrane</location>
        <topology evidence="10">Multi-pass membrane protein</topology>
    </subcellularLocation>
    <subcellularLocation>
        <location evidence="10">Bacterial flagellum basal body</location>
    </subcellularLocation>
</comment>
<feature type="transmembrane region" description="Helical" evidence="10">
    <location>
        <begin position="16"/>
        <end position="36"/>
    </location>
</feature>
<evidence type="ECO:0000256" key="9">
    <source>
        <dbReference type="NCBIfam" id="TIGR01400"/>
    </source>
</evidence>
<dbReference type="GO" id="GO:0006605">
    <property type="term" value="P:protein targeting"/>
    <property type="evidence" value="ECO:0007669"/>
    <property type="project" value="UniProtKB-UniRule"/>
</dbReference>
<protein>
    <recommendedName>
        <fullName evidence="3 9">Flagellar biosynthetic protein FliR</fullName>
    </recommendedName>
</protein>
<comment type="similarity">
    <text evidence="2 10">Belongs to the FliR/MopE/SpaR family.</text>
</comment>
<sequence>MGNGVPMVDLAQLENWLGGLLWALGRVGGLCLVAPVLGSSMIPARIRVGLVMMLTLVLAPLAPGAIDPLSATGVATMVSQILVGASVGFVLKLVFEAVAFGGELVGQGMSLGFAEVVNPGGGGSTPVLSQFYMVLVTLLFLALNGHLRLIQLLAESFHTLPPGPVAINAGGLHAVVLFGAHLFAGAVRVALPAVTALLVVNIGFAAISRAAPSMNLFAVGFPITLCLGSIALWLGLRALPGAFETLQDSAWSLMHELMGG</sequence>
<dbReference type="GO" id="GO:0044780">
    <property type="term" value="P:bacterial-type flagellum assembly"/>
    <property type="evidence" value="ECO:0007669"/>
    <property type="project" value="UniProtKB-UniRule"/>
</dbReference>
<keyword evidence="6 10" id="KW-1133">Transmembrane helix</keyword>
<keyword evidence="5 10" id="KW-0812">Transmembrane</keyword>
<evidence type="ECO:0000256" key="5">
    <source>
        <dbReference type="ARBA" id="ARBA00022692"/>
    </source>
</evidence>
<dbReference type="InterPro" id="IPR006303">
    <property type="entry name" value="FliR"/>
</dbReference>
<keyword evidence="11" id="KW-0966">Cell projection</keyword>
<evidence type="ECO:0000256" key="4">
    <source>
        <dbReference type="ARBA" id="ARBA00022475"/>
    </source>
</evidence>
<organism evidence="11 12">
    <name type="scientific">Frateuria terrea</name>
    <dbReference type="NCBI Taxonomy" id="529704"/>
    <lineage>
        <taxon>Bacteria</taxon>
        <taxon>Pseudomonadati</taxon>
        <taxon>Pseudomonadota</taxon>
        <taxon>Gammaproteobacteria</taxon>
        <taxon>Lysobacterales</taxon>
        <taxon>Rhodanobacteraceae</taxon>
        <taxon>Frateuria</taxon>
    </lineage>
</organism>
<reference evidence="11 12" key="1">
    <citation type="submission" date="2016-10" db="EMBL/GenBank/DDBJ databases">
        <authorList>
            <person name="de Groot N.N."/>
        </authorList>
    </citation>
    <scope>NUCLEOTIDE SEQUENCE [LARGE SCALE GENOMIC DNA]</scope>
    <source>
        <strain evidence="11 12">DSM 26515</strain>
    </source>
</reference>
<dbReference type="GO" id="GO:0009425">
    <property type="term" value="C:bacterial-type flagellum basal body"/>
    <property type="evidence" value="ECO:0007669"/>
    <property type="project" value="UniProtKB-SubCell"/>
</dbReference>
<dbReference type="PRINTS" id="PR00953">
    <property type="entry name" value="TYPE3IMRPROT"/>
</dbReference>
<dbReference type="STRING" id="529704.SAMN02927913_3186"/>